<dbReference type="OrthoDB" id="8657476at2"/>
<comment type="caution">
    <text evidence="1">The sequence shown here is derived from an EMBL/GenBank/DDBJ whole genome shotgun (WGS) entry which is preliminary data.</text>
</comment>
<dbReference type="EMBL" id="LFQU01000001">
    <property type="protein sequence ID" value="KOO69900.1"/>
    <property type="molecule type" value="Genomic_DNA"/>
</dbReference>
<evidence type="ECO:0000313" key="2">
    <source>
        <dbReference type="Proteomes" id="UP000036951"/>
    </source>
</evidence>
<reference evidence="1 2" key="1">
    <citation type="submission" date="2015-06" db="EMBL/GenBank/DDBJ databases">
        <title>Prevotella sp. 109, sp. nov., a novel member of the family Prevotellaceae isolated from human faeces.</title>
        <authorList>
            <person name="Shkoporov A.N."/>
            <person name="Chaplin A.V."/>
            <person name="Kafarskaia L.I."/>
            <person name="Efimov B.A."/>
        </authorList>
    </citation>
    <scope>NUCLEOTIDE SEQUENCE [LARGE SCALE GENOMIC DNA]</scope>
    <source>
        <strain evidence="1 2">109</strain>
    </source>
</reference>
<evidence type="ECO:0000313" key="1">
    <source>
        <dbReference type="EMBL" id="KOO69900.1"/>
    </source>
</evidence>
<sequence>MSNSGDGSYVRIIDDGDGKIAVLLEVEHDKVLEFGDRLGEINEAAYMNGYNWDALIRHYLKNNAPDILEAMDTDPEAGLYEAYFKESDANRDKAKRLADMLTSLIDNEQELCRIVREEGDKINWG</sequence>
<dbReference type="Proteomes" id="UP000036951">
    <property type="component" value="Unassembled WGS sequence"/>
</dbReference>
<organism evidence="1 2">
    <name type="scientific">Xylanibacter rarus</name>
    <dbReference type="NCBI Taxonomy" id="1676614"/>
    <lineage>
        <taxon>Bacteria</taxon>
        <taxon>Pseudomonadati</taxon>
        <taxon>Bacteroidota</taxon>
        <taxon>Bacteroidia</taxon>
        <taxon>Bacteroidales</taxon>
        <taxon>Prevotellaceae</taxon>
        <taxon>Xylanibacter</taxon>
    </lineage>
</organism>
<gene>
    <name evidence="1" type="ORF">ACU52_01025</name>
</gene>
<dbReference type="AlphaFoldDB" id="A0A8E1QZT3"/>
<protein>
    <submittedName>
        <fullName evidence="1">Uncharacterized protein</fullName>
    </submittedName>
</protein>
<dbReference type="InterPro" id="IPR028956">
    <property type="entry name" value="Imm51"/>
</dbReference>
<accession>A0A8E1QZT3</accession>
<keyword evidence="2" id="KW-1185">Reference proteome</keyword>
<name>A0A8E1QZT3_9BACT</name>
<proteinExistence type="predicted"/>
<dbReference type="Pfam" id="PF15595">
    <property type="entry name" value="Imm51"/>
    <property type="match status" value="1"/>
</dbReference>